<evidence type="ECO:0000313" key="3">
    <source>
        <dbReference type="Proteomes" id="UP000759103"/>
    </source>
</evidence>
<dbReference type="RefSeq" id="WP_219749284.1">
    <property type="nucleotide sequence ID" value="NZ_JAHXZN010000005.1"/>
</dbReference>
<feature type="transmembrane region" description="Helical" evidence="1">
    <location>
        <begin position="35"/>
        <end position="59"/>
    </location>
</feature>
<dbReference type="Proteomes" id="UP000759103">
    <property type="component" value="Unassembled WGS sequence"/>
</dbReference>
<comment type="caution">
    <text evidence="2">The sequence shown here is derived from an EMBL/GenBank/DDBJ whole genome shotgun (WGS) entry which is preliminary data.</text>
</comment>
<keyword evidence="1" id="KW-0812">Transmembrane</keyword>
<sequence length="110" mass="11599">MDAVDAKVAAAEARTDTKFAELRRDMDSFATRSTVWKGVASTIAAIVTAVGVILAVIAFGGDRFDAGMSAGGSIAPIVEQQKARDAAQDEKLDEILRRLPQPAPTKSARP</sequence>
<proteinExistence type="predicted"/>
<dbReference type="EMBL" id="JAHXZN010000005">
    <property type="protein sequence ID" value="MBW6531903.1"/>
    <property type="molecule type" value="Genomic_DNA"/>
</dbReference>
<reference evidence="2 3" key="1">
    <citation type="submission" date="2021-07" db="EMBL/GenBank/DDBJ databases">
        <title>Sphingomonas sp.</title>
        <authorList>
            <person name="Feng G."/>
            <person name="Li J."/>
            <person name="Pan M."/>
        </authorList>
    </citation>
    <scope>NUCLEOTIDE SEQUENCE [LARGE SCALE GENOMIC DNA]</scope>
    <source>
        <strain evidence="2 3">RRHST34</strain>
    </source>
</reference>
<organism evidence="2 3">
    <name type="scientific">Sphingomonas citri</name>
    <dbReference type="NCBI Taxonomy" id="2862499"/>
    <lineage>
        <taxon>Bacteria</taxon>
        <taxon>Pseudomonadati</taxon>
        <taxon>Pseudomonadota</taxon>
        <taxon>Alphaproteobacteria</taxon>
        <taxon>Sphingomonadales</taxon>
        <taxon>Sphingomonadaceae</taxon>
        <taxon>Sphingomonas</taxon>
    </lineage>
</organism>
<gene>
    <name evidence="2" type="ORF">KZ820_14270</name>
</gene>
<keyword evidence="1" id="KW-0472">Membrane</keyword>
<keyword evidence="3" id="KW-1185">Reference proteome</keyword>
<evidence type="ECO:0000313" key="2">
    <source>
        <dbReference type="EMBL" id="MBW6531903.1"/>
    </source>
</evidence>
<keyword evidence="1" id="KW-1133">Transmembrane helix</keyword>
<protein>
    <submittedName>
        <fullName evidence="2">Uncharacterized protein</fullName>
    </submittedName>
</protein>
<accession>A0ABS7BQM1</accession>
<evidence type="ECO:0000256" key="1">
    <source>
        <dbReference type="SAM" id="Phobius"/>
    </source>
</evidence>
<name>A0ABS7BQM1_9SPHN</name>